<dbReference type="InterPro" id="IPR011004">
    <property type="entry name" value="Trimer_LpxA-like_sf"/>
</dbReference>
<organism evidence="17 18">
    <name type="scientific">[Myrmecia] bisecta</name>
    <dbReference type="NCBI Taxonomy" id="41462"/>
    <lineage>
        <taxon>Eukaryota</taxon>
        <taxon>Viridiplantae</taxon>
        <taxon>Chlorophyta</taxon>
        <taxon>core chlorophytes</taxon>
        <taxon>Trebouxiophyceae</taxon>
        <taxon>Trebouxiales</taxon>
        <taxon>Trebouxiaceae</taxon>
        <taxon>Myrmecia</taxon>
    </lineage>
</organism>
<dbReference type="GO" id="GO:0071555">
    <property type="term" value="P:cell wall organization"/>
    <property type="evidence" value="ECO:0007669"/>
    <property type="project" value="UniProtKB-KW"/>
</dbReference>
<dbReference type="GO" id="GO:0008360">
    <property type="term" value="P:regulation of cell shape"/>
    <property type="evidence" value="ECO:0007669"/>
    <property type="project" value="UniProtKB-KW"/>
</dbReference>
<keyword evidence="7" id="KW-0548">Nucleotidyltransferase</keyword>
<evidence type="ECO:0000256" key="3">
    <source>
        <dbReference type="ARBA" id="ARBA00007707"/>
    </source>
</evidence>
<dbReference type="PANTHER" id="PTHR43584">
    <property type="entry name" value="NUCLEOTIDYL TRANSFERASE"/>
    <property type="match status" value="1"/>
</dbReference>
<dbReference type="PANTHER" id="PTHR43584:SF3">
    <property type="entry name" value="BIFUNCTIONAL PROTEIN GLMU"/>
    <property type="match status" value="1"/>
</dbReference>
<keyword evidence="13" id="KW-0012">Acyltransferase</keyword>
<dbReference type="InterPro" id="IPR029044">
    <property type="entry name" value="Nucleotide-diphossugar_trans"/>
</dbReference>
<evidence type="ECO:0000256" key="5">
    <source>
        <dbReference type="ARBA" id="ARBA00022490"/>
    </source>
</evidence>
<keyword evidence="10" id="KW-0133">Cell shape</keyword>
<comment type="subcellular location">
    <subcellularLocation>
        <location evidence="2">Cytoplasm</location>
    </subcellularLocation>
</comment>
<evidence type="ECO:0000256" key="1">
    <source>
        <dbReference type="ARBA" id="ARBA00001946"/>
    </source>
</evidence>
<evidence type="ECO:0000313" key="18">
    <source>
        <dbReference type="Proteomes" id="UP001489004"/>
    </source>
</evidence>
<dbReference type="Gene3D" id="3.90.550.10">
    <property type="entry name" value="Spore Coat Polysaccharide Biosynthesis Protein SpsA, Chain A"/>
    <property type="match status" value="1"/>
</dbReference>
<dbReference type="Pfam" id="PF14602">
    <property type="entry name" value="Hexapep_2"/>
    <property type="match status" value="1"/>
</dbReference>
<comment type="catalytic activity">
    <reaction evidence="16">
        <text>N-acetyl-alpha-D-glucosamine 1-phosphate + UTP + H(+) = UDP-N-acetyl-alpha-D-glucosamine + diphosphate</text>
        <dbReference type="Rhea" id="RHEA:13509"/>
        <dbReference type="ChEBI" id="CHEBI:15378"/>
        <dbReference type="ChEBI" id="CHEBI:33019"/>
        <dbReference type="ChEBI" id="CHEBI:46398"/>
        <dbReference type="ChEBI" id="CHEBI:57705"/>
        <dbReference type="ChEBI" id="CHEBI:57776"/>
        <dbReference type="EC" id="2.7.7.23"/>
    </reaction>
</comment>
<evidence type="ECO:0000256" key="13">
    <source>
        <dbReference type="ARBA" id="ARBA00023315"/>
    </source>
</evidence>
<keyword evidence="9" id="KW-0460">Magnesium</keyword>
<comment type="cofactor">
    <cofactor evidence="1">
        <name>Mg(2+)</name>
        <dbReference type="ChEBI" id="CHEBI:18420"/>
    </cofactor>
</comment>
<dbReference type="GO" id="GO:0005737">
    <property type="term" value="C:cytoplasm"/>
    <property type="evidence" value="ECO:0007669"/>
    <property type="project" value="UniProtKB-SubCell"/>
</dbReference>
<evidence type="ECO:0000256" key="10">
    <source>
        <dbReference type="ARBA" id="ARBA00022960"/>
    </source>
</evidence>
<dbReference type="GO" id="GO:0019134">
    <property type="term" value="F:glucosamine-1-phosphate N-acetyltransferase activity"/>
    <property type="evidence" value="ECO:0007669"/>
    <property type="project" value="UniProtKB-EC"/>
</dbReference>
<evidence type="ECO:0000256" key="11">
    <source>
        <dbReference type="ARBA" id="ARBA00022984"/>
    </source>
</evidence>
<keyword evidence="11" id="KW-0573">Peptidoglycan synthesis</keyword>
<name>A0AAW1QPU9_9CHLO</name>
<dbReference type="SUPFAM" id="SSF51161">
    <property type="entry name" value="Trimeric LpxA-like enzymes"/>
    <property type="match status" value="1"/>
</dbReference>
<gene>
    <name evidence="17" type="ORF">WJX72_001414</name>
</gene>
<dbReference type="InterPro" id="IPR001451">
    <property type="entry name" value="Hexapep"/>
</dbReference>
<evidence type="ECO:0000256" key="14">
    <source>
        <dbReference type="ARBA" id="ARBA00023316"/>
    </source>
</evidence>
<keyword evidence="6" id="KW-0808">Transferase</keyword>
<evidence type="ECO:0000256" key="4">
    <source>
        <dbReference type="ARBA" id="ARBA00007947"/>
    </source>
</evidence>
<dbReference type="GO" id="GO:0003977">
    <property type="term" value="F:UDP-N-acetylglucosamine diphosphorylase activity"/>
    <property type="evidence" value="ECO:0007669"/>
    <property type="project" value="UniProtKB-EC"/>
</dbReference>
<proteinExistence type="inferred from homology"/>
<accession>A0AAW1QPU9</accession>
<dbReference type="CDD" id="cd03353">
    <property type="entry name" value="LbH_GlmU_C"/>
    <property type="match status" value="1"/>
</dbReference>
<comment type="caution">
    <text evidence="17">The sequence shown here is derived from an EMBL/GenBank/DDBJ whole genome shotgun (WGS) entry which is preliminary data.</text>
</comment>
<evidence type="ECO:0000256" key="2">
    <source>
        <dbReference type="ARBA" id="ARBA00004496"/>
    </source>
</evidence>
<dbReference type="InterPro" id="IPR038009">
    <property type="entry name" value="GlmU_C_LbH"/>
</dbReference>
<dbReference type="SUPFAM" id="SSF53448">
    <property type="entry name" value="Nucleotide-diphospho-sugar transferases"/>
    <property type="match status" value="1"/>
</dbReference>
<comment type="similarity">
    <text evidence="3">In the C-terminal section; belongs to the transferase hexapeptide repeat family.</text>
</comment>
<evidence type="ECO:0000256" key="8">
    <source>
        <dbReference type="ARBA" id="ARBA00022723"/>
    </source>
</evidence>
<dbReference type="AlphaFoldDB" id="A0AAW1QPU9"/>
<dbReference type="GO" id="GO:0006048">
    <property type="term" value="P:UDP-N-acetylglucosamine biosynthetic process"/>
    <property type="evidence" value="ECO:0007669"/>
    <property type="project" value="InterPro"/>
</dbReference>
<keyword evidence="8" id="KW-0479">Metal-binding</keyword>
<evidence type="ECO:0000313" key="17">
    <source>
        <dbReference type="EMBL" id="KAK9823258.1"/>
    </source>
</evidence>
<comment type="catalytic activity">
    <reaction evidence="15">
        <text>alpha-D-glucosamine 1-phosphate + acetyl-CoA = N-acetyl-alpha-D-glucosamine 1-phosphate + CoA + H(+)</text>
        <dbReference type="Rhea" id="RHEA:13725"/>
        <dbReference type="ChEBI" id="CHEBI:15378"/>
        <dbReference type="ChEBI" id="CHEBI:57287"/>
        <dbReference type="ChEBI" id="CHEBI:57288"/>
        <dbReference type="ChEBI" id="CHEBI:57776"/>
        <dbReference type="ChEBI" id="CHEBI:58516"/>
        <dbReference type="EC" id="2.3.1.157"/>
    </reaction>
</comment>
<evidence type="ECO:0000256" key="6">
    <source>
        <dbReference type="ARBA" id="ARBA00022679"/>
    </source>
</evidence>
<sequence>MLVHVVHLAESLGCSQILVVVSLGTEPAVQEVLTAYRTGGGSLRQVVTTQYAEFCQDPSAVLSGLEALSSPETTALVLHANQPLMSKAGLKVLGSWAERGRDVACLTDDLQAPWPLCQHGMPVVCGPVHQLGKWAEWRKSAAAKEAAVTEAYPLEDDERGQLLEDTSNAPGWKTAFGGGVHEVDATSLLLVRSRADLAEAEKLLRQRLVAHHQRQGVTFRDPDNTWLGPDVSFGTDVEIGIGVQLMGTTHLGDNVVVEGPTVIKDSVVGANSRVAAFSHLDSATVGDDAGVGPFGRLRQNARTEANTYVGNFVELKNATLREGAQACHLAYLGDADVGAKTNIGAGTITCNFNGRSKNRTTVGQGAFIGSNSTLVAPVTVRDGAFVAAGSVITQEVPEGAVAFGRARQTNKEGYVEQLMDKLALQPTT</sequence>
<evidence type="ECO:0000256" key="9">
    <source>
        <dbReference type="ARBA" id="ARBA00022842"/>
    </source>
</evidence>
<keyword evidence="5" id="KW-0963">Cytoplasm</keyword>
<reference evidence="17 18" key="1">
    <citation type="journal article" date="2024" name="Nat. Commun.">
        <title>Phylogenomics reveals the evolutionary origins of lichenization in chlorophyte algae.</title>
        <authorList>
            <person name="Puginier C."/>
            <person name="Libourel C."/>
            <person name="Otte J."/>
            <person name="Skaloud P."/>
            <person name="Haon M."/>
            <person name="Grisel S."/>
            <person name="Petersen M."/>
            <person name="Berrin J.G."/>
            <person name="Delaux P.M."/>
            <person name="Dal Grande F."/>
            <person name="Keller J."/>
        </authorList>
    </citation>
    <scope>NUCLEOTIDE SEQUENCE [LARGE SCALE GENOMIC DNA]</scope>
    <source>
        <strain evidence="17 18">SAG 2043</strain>
    </source>
</reference>
<dbReference type="Proteomes" id="UP001489004">
    <property type="component" value="Unassembled WGS sequence"/>
</dbReference>
<evidence type="ECO:0000256" key="12">
    <source>
        <dbReference type="ARBA" id="ARBA00023268"/>
    </source>
</evidence>
<dbReference type="EMBL" id="JALJOR010000002">
    <property type="protein sequence ID" value="KAK9823258.1"/>
    <property type="molecule type" value="Genomic_DNA"/>
</dbReference>
<evidence type="ECO:0000256" key="7">
    <source>
        <dbReference type="ARBA" id="ARBA00022695"/>
    </source>
</evidence>
<comment type="similarity">
    <text evidence="4">In the N-terminal section; belongs to the N-acetylglucosamine-1-phosphate uridyltransferase family.</text>
</comment>
<dbReference type="GO" id="GO:0046872">
    <property type="term" value="F:metal ion binding"/>
    <property type="evidence" value="ECO:0007669"/>
    <property type="project" value="UniProtKB-KW"/>
</dbReference>
<keyword evidence="12" id="KW-0511">Multifunctional enzyme</keyword>
<dbReference type="Gene3D" id="2.160.10.10">
    <property type="entry name" value="Hexapeptide repeat proteins"/>
    <property type="match status" value="1"/>
</dbReference>
<keyword evidence="18" id="KW-1185">Reference proteome</keyword>
<evidence type="ECO:0000256" key="15">
    <source>
        <dbReference type="ARBA" id="ARBA00048247"/>
    </source>
</evidence>
<evidence type="ECO:0000256" key="16">
    <source>
        <dbReference type="ARBA" id="ARBA00048493"/>
    </source>
</evidence>
<keyword evidence="14" id="KW-0961">Cell wall biogenesis/degradation</keyword>
<protein>
    <recommendedName>
        <fullName evidence="19">UDP-N-acetylglucosamine pyrophosphorylase</fullName>
    </recommendedName>
</protein>
<dbReference type="InterPro" id="IPR050065">
    <property type="entry name" value="GlmU-like"/>
</dbReference>
<evidence type="ECO:0008006" key="19">
    <source>
        <dbReference type="Google" id="ProtNLM"/>
    </source>
</evidence>